<organism evidence="2">
    <name type="scientific">Salmonella enterica subsp. enterica serovar Hofit</name>
    <dbReference type="NCBI Taxonomy" id="2564537"/>
    <lineage>
        <taxon>Bacteria</taxon>
        <taxon>Pseudomonadati</taxon>
        <taxon>Pseudomonadota</taxon>
        <taxon>Gammaproteobacteria</taxon>
        <taxon>Enterobacterales</taxon>
        <taxon>Enterobacteriaceae</taxon>
        <taxon>Salmonella</taxon>
    </lineage>
</organism>
<evidence type="ECO:0000313" key="2">
    <source>
        <dbReference type="EMBL" id="EBY1552172.1"/>
    </source>
</evidence>
<dbReference type="Pfam" id="PF12571">
    <property type="entry name" value="Phage_tail_fib"/>
    <property type="match status" value="1"/>
</dbReference>
<accession>A0A5W8ME66</accession>
<dbReference type="InterPro" id="IPR051934">
    <property type="entry name" value="Phage_Tail_Fiber_Structural"/>
</dbReference>
<sequence length="607" mass="64547">MTQSVITSAFEQLKAQEAAGGQRILIDRFVFADIPGLNIDATPPKTEALPPDTQIVHRQKVDRAGMVNENTVAYSVTLPESTGDFTFNWMGLVSSATNTLCMVVYLHPQEKIKTENGKQGNTLVYSEVMEYAGASASTGVTTPVSTWQIDFTARLHGMDEATRKAALDIYGPGLFFNDAFKLTAQATGQATFAPGIAYLRGLRVELDAVGTLTYPTGVTQTVYLDTALTGTLTGENKATFTLTSQKTADYTDSLGQAHYVEPVATISASGDITDIRKTRQPLSDRLDGEFLTRSGNLKEIAETGTSAQSSAREHLGLGNSATLNVGTSPNTVASGDDSRITGAMQKDQNGADIPDKPKFIENVGLTETVKQASGAVQKTGDTMTGKLTLPQTSGFGVNTDNALGGNSIVFGDNDTGIKQNGDGVLDVIANGQLVARIQPGTLFVISAVQAGDGKKLTLSSANNSALNAGFNLWGDGGNRPTVIELGDDQSWHLYSQRNSDGSIQFCTSGQIVPGNWGNFDTRYQPKGSYTPAGQAYTKGESDARYLQNIQRGAPVSPGKIDEYGPAEAPAGCVLTNARHDPGTKYGVFTTYRPLQMWIGNGWRTING</sequence>
<evidence type="ECO:0000259" key="1">
    <source>
        <dbReference type="Pfam" id="PF12571"/>
    </source>
</evidence>
<feature type="domain" description="Phage tail fibre protein N-terminal" evidence="1">
    <location>
        <begin position="3"/>
        <end position="158"/>
    </location>
</feature>
<reference evidence="2" key="1">
    <citation type="submission" date="2018-07" db="EMBL/GenBank/DDBJ databases">
        <authorList>
            <person name="Ashton P.M."/>
            <person name="Dallman T."/>
            <person name="Nair S."/>
            <person name="De Pinna E."/>
            <person name="Peters T."/>
            <person name="Grant K."/>
        </authorList>
    </citation>
    <scope>NUCLEOTIDE SEQUENCE</scope>
    <source>
        <strain evidence="2">357772</strain>
    </source>
</reference>
<dbReference type="PANTHER" id="PTHR35191:SF1">
    <property type="entry name" value="PROPHAGE SIDE TAIL FIBER PROTEIN HOMOLOG STFQ-RELATED"/>
    <property type="match status" value="1"/>
</dbReference>
<protein>
    <recommendedName>
        <fullName evidence="1">Phage tail fibre protein N-terminal domain-containing protein</fullName>
    </recommendedName>
</protein>
<dbReference type="AlphaFoldDB" id="A0A5W8ME66"/>
<dbReference type="EMBL" id="AAHNFW010000010">
    <property type="protein sequence ID" value="EBY1552172.1"/>
    <property type="molecule type" value="Genomic_DNA"/>
</dbReference>
<comment type="caution">
    <text evidence="2">The sequence shown here is derived from an EMBL/GenBank/DDBJ whole genome shotgun (WGS) entry which is preliminary data.</text>
</comment>
<gene>
    <name evidence="2" type="ORF">DU055_04355</name>
</gene>
<name>A0A5W8ME66_SALET</name>
<dbReference type="PANTHER" id="PTHR35191">
    <property type="entry name" value="PROPHAGE SIDE TAIL FIBER PROTEIN HOMOLOG STFQ-RELATED"/>
    <property type="match status" value="1"/>
</dbReference>
<proteinExistence type="predicted"/>
<dbReference type="InterPro" id="IPR022225">
    <property type="entry name" value="Phage_tail_fibre_N"/>
</dbReference>